<name>A0ABP8SK06_9ACTN</name>
<comment type="caution">
    <text evidence="1">The sequence shown here is derived from an EMBL/GenBank/DDBJ whole genome shotgun (WGS) entry which is preliminary data.</text>
</comment>
<evidence type="ECO:0000313" key="2">
    <source>
        <dbReference type="Proteomes" id="UP001500307"/>
    </source>
</evidence>
<gene>
    <name evidence="1" type="ORF">GCM10023176_27050</name>
</gene>
<dbReference type="Proteomes" id="UP001500307">
    <property type="component" value="Unassembled WGS sequence"/>
</dbReference>
<dbReference type="EMBL" id="BAABGU010000013">
    <property type="protein sequence ID" value="GAA4569771.1"/>
    <property type="molecule type" value="Genomic_DNA"/>
</dbReference>
<accession>A0ABP8SK06</accession>
<keyword evidence="2" id="KW-1185">Reference proteome</keyword>
<dbReference type="InterPro" id="IPR021239">
    <property type="entry name" value="DUF2625"/>
</dbReference>
<sequence>MATAPYPVEVLPADPARAAACLAALEITTRSWLGAVVANAGGLLVDHGWLRVLGSGHRGLPDVHSESAPGSGLVVVGYDVLGGQYAWLGTGPGSRPTIHYFGPDDLGWLDLEQGYAEWLNAVLAGSLTRFYETLRWPGWETEVAALALDEGISAWPPPFSKEGSDLATVSRKAVPLAQAVSFYQDMARQLGSPQEG</sequence>
<organism evidence="1 2">
    <name type="scientific">Micromonospora coerulea</name>
    <dbReference type="NCBI Taxonomy" id="47856"/>
    <lineage>
        <taxon>Bacteria</taxon>
        <taxon>Bacillati</taxon>
        <taxon>Actinomycetota</taxon>
        <taxon>Actinomycetes</taxon>
        <taxon>Micromonosporales</taxon>
        <taxon>Micromonosporaceae</taxon>
        <taxon>Micromonospora</taxon>
    </lineage>
</organism>
<reference evidence="2" key="1">
    <citation type="journal article" date="2019" name="Int. J. Syst. Evol. Microbiol.">
        <title>The Global Catalogue of Microorganisms (GCM) 10K type strain sequencing project: providing services to taxonomists for standard genome sequencing and annotation.</title>
        <authorList>
            <consortium name="The Broad Institute Genomics Platform"/>
            <consortium name="The Broad Institute Genome Sequencing Center for Infectious Disease"/>
            <person name="Wu L."/>
            <person name="Ma J."/>
        </authorList>
    </citation>
    <scope>NUCLEOTIDE SEQUENCE [LARGE SCALE GENOMIC DNA]</scope>
    <source>
        <strain evidence="2">JCM 3175</strain>
    </source>
</reference>
<protein>
    <submittedName>
        <fullName evidence="1">DUF2625 domain-containing protein</fullName>
    </submittedName>
</protein>
<proteinExistence type="predicted"/>
<evidence type="ECO:0000313" key="1">
    <source>
        <dbReference type="EMBL" id="GAA4569771.1"/>
    </source>
</evidence>
<dbReference type="Pfam" id="PF10946">
    <property type="entry name" value="DUF2625"/>
    <property type="match status" value="1"/>
</dbReference>